<comment type="caution">
    <text evidence="1">The sequence shown here is derived from an EMBL/GenBank/DDBJ whole genome shotgun (WGS) entry which is preliminary data.</text>
</comment>
<dbReference type="RefSeq" id="WP_163181315.1">
    <property type="nucleotide sequence ID" value="NZ_JAAIWM010000008.1"/>
</dbReference>
<dbReference type="Gene3D" id="3.30.470.20">
    <property type="entry name" value="ATP-grasp fold, B domain"/>
    <property type="match status" value="1"/>
</dbReference>
<organism evidence="1 2">
    <name type="scientific">Bacillus mesophilus</name>
    <dbReference type="NCBI Taxonomy" id="1808955"/>
    <lineage>
        <taxon>Bacteria</taxon>
        <taxon>Bacillati</taxon>
        <taxon>Bacillota</taxon>
        <taxon>Bacilli</taxon>
        <taxon>Bacillales</taxon>
        <taxon>Bacillaceae</taxon>
        <taxon>Bacillus</taxon>
    </lineage>
</organism>
<accession>A0A6M0QBI2</accession>
<dbReference type="Proteomes" id="UP000481043">
    <property type="component" value="Unassembled WGS sequence"/>
</dbReference>
<reference evidence="1 2" key="1">
    <citation type="submission" date="2020-02" db="EMBL/GenBank/DDBJ databases">
        <title>Bacillus aquiflavi sp. nov., isolated from yellow water of strong flavor Chinese baijiu in Yibin region of China.</title>
        <authorList>
            <person name="Xie J."/>
        </authorList>
    </citation>
    <scope>NUCLEOTIDE SEQUENCE [LARGE SCALE GENOMIC DNA]</scope>
    <source>
        <strain evidence="1 2">SA4</strain>
    </source>
</reference>
<sequence length="438" mass="50332">MQKIKIVYIDTENSVLIPDELINLYQINSAFLTIKVGCWSAEVPITSTNQLEQATIGIPKNLFPFDLPETLTYEIQFSNSILKLGPVIGILNSTESNNTLGKSKRKVLRTRLKSYDKISGLVYVFSLEDLDFEKQIISGYYYQPLGDEEWIKGSFPFPDAIYNRIRLPHNFRKDIIQITGPTLFNSTHFDKYKLWKVCSSNATAVSYVPDSVSYTEPNDFFFMINKYPTIYIKPIRGMQGKGIIVAKKENNHVTFQGSNGDRAICYSIEEIAYYLGQNLTNKFGYILQQGIHSMYKDKKVDFRFYFQKNFEKEWICQGVVGRIANKDSVVTNFKHLSMLLTGKEAIRRLFNVNKKQADKIIESTIEKCRAVCELIDQEIGHYGDLAIDVILDKEKKPYILEINNRIYGTKSLKRLGKSKMFNRIRTTPLAYAKALAGF</sequence>
<evidence type="ECO:0000313" key="2">
    <source>
        <dbReference type="Proteomes" id="UP000481043"/>
    </source>
</evidence>
<evidence type="ECO:0008006" key="3">
    <source>
        <dbReference type="Google" id="ProtNLM"/>
    </source>
</evidence>
<gene>
    <name evidence="1" type="ORF">G4D63_17970</name>
</gene>
<dbReference type="Pfam" id="PF14398">
    <property type="entry name" value="ATPgrasp_YheCD"/>
    <property type="match status" value="1"/>
</dbReference>
<keyword evidence="2" id="KW-1185">Reference proteome</keyword>
<protein>
    <recommendedName>
        <fullName evidence="3">YheC/YheD family protein</fullName>
    </recommendedName>
</protein>
<dbReference type="SUPFAM" id="SSF56059">
    <property type="entry name" value="Glutathione synthetase ATP-binding domain-like"/>
    <property type="match status" value="1"/>
</dbReference>
<evidence type="ECO:0000313" key="1">
    <source>
        <dbReference type="EMBL" id="NEY73607.1"/>
    </source>
</evidence>
<dbReference type="InterPro" id="IPR026838">
    <property type="entry name" value="YheC/D"/>
</dbReference>
<dbReference type="AlphaFoldDB" id="A0A6M0QBI2"/>
<dbReference type="EMBL" id="JAAIWM010000008">
    <property type="protein sequence ID" value="NEY73607.1"/>
    <property type="molecule type" value="Genomic_DNA"/>
</dbReference>
<proteinExistence type="predicted"/>
<name>A0A6M0QBI2_9BACI</name>